<dbReference type="Proteomes" id="UP001221757">
    <property type="component" value="Unassembled WGS sequence"/>
</dbReference>
<evidence type="ECO:0000313" key="3">
    <source>
        <dbReference type="Proteomes" id="UP001221757"/>
    </source>
</evidence>
<comment type="caution">
    <text evidence="2">The sequence shown here is derived from an EMBL/GenBank/DDBJ whole genome shotgun (WGS) entry which is preliminary data.</text>
</comment>
<feature type="non-terminal residue" evidence="2">
    <location>
        <position position="1"/>
    </location>
</feature>
<evidence type="ECO:0000313" key="2">
    <source>
        <dbReference type="EMBL" id="KAJ7662882.1"/>
    </source>
</evidence>
<evidence type="ECO:0000256" key="1">
    <source>
        <dbReference type="SAM" id="MobiDB-lite"/>
    </source>
</evidence>
<proteinExistence type="predicted"/>
<protein>
    <submittedName>
        <fullName evidence="2">Uncharacterized protein</fullName>
    </submittedName>
</protein>
<gene>
    <name evidence="2" type="ORF">B0H17DRAFT_1093318</name>
</gene>
<dbReference type="EMBL" id="JARKIE010000238">
    <property type="protein sequence ID" value="KAJ7662882.1"/>
    <property type="molecule type" value="Genomic_DNA"/>
</dbReference>
<dbReference type="AlphaFoldDB" id="A0AAD7G347"/>
<name>A0AAD7G347_MYCRO</name>
<keyword evidence="3" id="KW-1185">Reference proteome</keyword>
<feature type="compositionally biased region" description="Low complexity" evidence="1">
    <location>
        <begin position="133"/>
        <end position="151"/>
    </location>
</feature>
<reference evidence="2" key="1">
    <citation type="submission" date="2023-03" db="EMBL/GenBank/DDBJ databases">
        <title>Massive genome expansion in bonnet fungi (Mycena s.s.) driven by repeated elements and novel gene families across ecological guilds.</title>
        <authorList>
            <consortium name="Lawrence Berkeley National Laboratory"/>
            <person name="Harder C.B."/>
            <person name="Miyauchi S."/>
            <person name="Viragh M."/>
            <person name="Kuo A."/>
            <person name="Thoen E."/>
            <person name="Andreopoulos B."/>
            <person name="Lu D."/>
            <person name="Skrede I."/>
            <person name="Drula E."/>
            <person name="Henrissat B."/>
            <person name="Morin E."/>
            <person name="Kohler A."/>
            <person name="Barry K."/>
            <person name="LaButti K."/>
            <person name="Morin E."/>
            <person name="Salamov A."/>
            <person name="Lipzen A."/>
            <person name="Mereny Z."/>
            <person name="Hegedus B."/>
            <person name="Baldrian P."/>
            <person name="Stursova M."/>
            <person name="Weitz H."/>
            <person name="Taylor A."/>
            <person name="Grigoriev I.V."/>
            <person name="Nagy L.G."/>
            <person name="Martin F."/>
            <person name="Kauserud H."/>
        </authorList>
    </citation>
    <scope>NUCLEOTIDE SEQUENCE</scope>
    <source>
        <strain evidence="2">CBHHK067</strain>
    </source>
</reference>
<organism evidence="2 3">
    <name type="scientific">Mycena rosella</name>
    <name type="common">Pink bonnet</name>
    <name type="synonym">Agaricus rosellus</name>
    <dbReference type="NCBI Taxonomy" id="1033263"/>
    <lineage>
        <taxon>Eukaryota</taxon>
        <taxon>Fungi</taxon>
        <taxon>Dikarya</taxon>
        <taxon>Basidiomycota</taxon>
        <taxon>Agaricomycotina</taxon>
        <taxon>Agaricomycetes</taxon>
        <taxon>Agaricomycetidae</taxon>
        <taxon>Agaricales</taxon>
        <taxon>Marasmiineae</taxon>
        <taxon>Mycenaceae</taxon>
        <taxon>Mycena</taxon>
    </lineage>
</organism>
<sequence length="209" mass="22089">MSAPATFSNVVVSTAFDSDAATSRISLAWILDAGLHTSNSRATGLVTLPYDGGVISMTMHILVASSLSHDLVLGMDWYEFMHAAAPQIIFHLSSGPLDLRHPLPSRLGPISVPVTSTDSSTVPPLFQGDTGGSISASLSSAPRSSTPRTRGAGAVPACTHVVTPIRGVPDLNEHDDITFNDEMISSPLNDPFVRLAESEQNIVVRFLVV</sequence>
<feature type="region of interest" description="Disordered" evidence="1">
    <location>
        <begin position="133"/>
        <end position="154"/>
    </location>
</feature>
<accession>A0AAD7G347</accession>